<keyword evidence="2 13" id="KW-0808">Transferase</keyword>
<sequence length="467" mass="53389">MLMRGQQTFSRMPEEIVKLGELFTKEGEELALVGGPVRDAFLGKPIHDYDFTTSARPDVTQKILNTWGNTWDIGKEFGTIGAQNAGYTVEITTYRTDEYDMESRKPEVTYGDTLEGDLTRRDFTVNAMAIRLPNMHLVDPCNGLDDLERYVLRTPVNPAQSFDDDPLRIMRAARFAAQLGFDISPDVLRAMEDFAPRLEIVSRERIQSELKRLITSPQPRRGIEALVHTGIADVVLPEISMLKNTVDAHHRHKDVYEHTLQVLDNAIALEDDELPGPDFVLRFAALMHDIGKPKTRKFEKDGSVTFRWHDVVGAKMATQRMKELRFDKKTTQDVARLVELHLRAFGFADSGWTDSAVRRFVKDAGPLLSRLLRLIRADITSQNRRKVNILQAANDELERRIIELREKEELDAVRPDIDGNEIMEILGISPGRTVGEAYKYMLNIRLEEGPLEHDEAAKRLKKWWAER</sequence>
<evidence type="ECO:0000313" key="14">
    <source>
        <dbReference type="Proteomes" id="UP001275049"/>
    </source>
</evidence>
<dbReference type="InterPro" id="IPR014065">
    <property type="entry name" value="tRNA_adenylyltransferase"/>
</dbReference>
<dbReference type="GO" id="GO:0003723">
    <property type="term" value="F:RNA binding"/>
    <property type="evidence" value="ECO:0007669"/>
    <property type="project" value="UniProtKB-KW"/>
</dbReference>
<keyword evidence="4 13" id="KW-0548">Nucleotidyltransferase</keyword>
<dbReference type="EMBL" id="JAWNGC010000009">
    <property type="protein sequence ID" value="MDY5155468.1"/>
    <property type="molecule type" value="Genomic_DNA"/>
</dbReference>
<evidence type="ECO:0000256" key="1">
    <source>
        <dbReference type="ARBA" id="ARBA00001946"/>
    </source>
</evidence>
<dbReference type="CDD" id="cd05398">
    <property type="entry name" value="NT_ClassII-CCAase"/>
    <property type="match status" value="1"/>
</dbReference>
<dbReference type="GO" id="GO:0005524">
    <property type="term" value="F:ATP binding"/>
    <property type="evidence" value="ECO:0007669"/>
    <property type="project" value="UniProtKB-KW"/>
</dbReference>
<evidence type="ECO:0000313" key="13">
    <source>
        <dbReference type="EMBL" id="MDY5155468.1"/>
    </source>
</evidence>
<comment type="cofactor">
    <cofactor evidence="1">
        <name>Mg(2+)</name>
        <dbReference type="ChEBI" id="CHEBI:18420"/>
    </cofactor>
</comment>
<organism evidence="13 15">
    <name type="scientific">Actinotignum urinale</name>
    <dbReference type="NCBI Taxonomy" id="190146"/>
    <lineage>
        <taxon>Bacteria</taxon>
        <taxon>Bacillati</taxon>
        <taxon>Actinomycetota</taxon>
        <taxon>Actinomycetes</taxon>
        <taxon>Actinomycetales</taxon>
        <taxon>Actinomycetaceae</taxon>
        <taxon>Actinotignum</taxon>
    </lineage>
</organism>
<dbReference type="Proteomes" id="UP001281731">
    <property type="component" value="Unassembled WGS sequence"/>
</dbReference>
<accession>A0AAW9HWL1</accession>
<dbReference type="InterPro" id="IPR043519">
    <property type="entry name" value="NT_sf"/>
</dbReference>
<dbReference type="PROSITE" id="PS51831">
    <property type="entry name" value="HD"/>
    <property type="match status" value="1"/>
</dbReference>
<dbReference type="Gene3D" id="1.10.3090.10">
    <property type="entry name" value="cca-adding enzyme, domain 2"/>
    <property type="match status" value="1"/>
</dbReference>
<dbReference type="SMART" id="SM00471">
    <property type="entry name" value="HDc"/>
    <property type="match status" value="1"/>
</dbReference>
<evidence type="ECO:0000256" key="10">
    <source>
        <dbReference type="ARBA" id="ARBA00022884"/>
    </source>
</evidence>
<dbReference type="EMBL" id="JAWNGA010000008">
    <property type="protein sequence ID" value="MDY5133203.1"/>
    <property type="molecule type" value="Genomic_DNA"/>
</dbReference>
<dbReference type="GO" id="GO:0008033">
    <property type="term" value="P:tRNA processing"/>
    <property type="evidence" value="ECO:0007669"/>
    <property type="project" value="UniProtKB-KW"/>
</dbReference>
<protein>
    <submittedName>
        <fullName evidence="13">CCA tRNA nucleotidyltransferase</fullName>
        <ecNumber evidence="13">2.7.7.72</ecNumber>
    </submittedName>
</protein>
<keyword evidence="10" id="KW-0694">RNA-binding</keyword>
<evidence type="ECO:0000256" key="6">
    <source>
        <dbReference type="ARBA" id="ARBA00022741"/>
    </source>
</evidence>
<dbReference type="AlphaFoldDB" id="A0AAW9HWL1"/>
<comment type="caution">
    <text evidence="13">The sequence shown here is derived from an EMBL/GenBank/DDBJ whole genome shotgun (WGS) entry which is preliminary data.</text>
</comment>
<dbReference type="InterPro" id="IPR002646">
    <property type="entry name" value="PolA_pol_head_dom"/>
</dbReference>
<dbReference type="CDD" id="cd00077">
    <property type="entry name" value="HDc"/>
    <property type="match status" value="1"/>
</dbReference>
<evidence type="ECO:0000256" key="4">
    <source>
        <dbReference type="ARBA" id="ARBA00022695"/>
    </source>
</evidence>
<evidence type="ECO:0000256" key="5">
    <source>
        <dbReference type="ARBA" id="ARBA00022723"/>
    </source>
</evidence>
<dbReference type="NCBIfam" id="TIGR00277">
    <property type="entry name" value="HDIG"/>
    <property type="match status" value="1"/>
</dbReference>
<evidence type="ECO:0000256" key="8">
    <source>
        <dbReference type="ARBA" id="ARBA00022840"/>
    </source>
</evidence>
<dbReference type="GO" id="GO:0004810">
    <property type="term" value="F:CCA tRNA nucleotidyltransferase activity"/>
    <property type="evidence" value="ECO:0007669"/>
    <property type="project" value="UniProtKB-EC"/>
</dbReference>
<name>A0AAW9HWL1_9ACTO</name>
<gene>
    <name evidence="13" type="ORF">R6G80_07020</name>
    <name evidence="12" type="ORF">R6G86_05550</name>
</gene>
<dbReference type="InterPro" id="IPR050124">
    <property type="entry name" value="tRNA_CCA-adding_enzyme"/>
</dbReference>
<evidence type="ECO:0000313" key="12">
    <source>
        <dbReference type="EMBL" id="MDY5133203.1"/>
    </source>
</evidence>
<dbReference type="InterPro" id="IPR032828">
    <property type="entry name" value="PolyA_RNA-bd"/>
</dbReference>
<dbReference type="SUPFAM" id="SSF81301">
    <property type="entry name" value="Nucleotidyltransferase"/>
    <property type="match status" value="1"/>
</dbReference>
<evidence type="ECO:0000259" key="11">
    <source>
        <dbReference type="PROSITE" id="PS51831"/>
    </source>
</evidence>
<keyword evidence="8" id="KW-0067">ATP-binding</keyword>
<keyword evidence="3" id="KW-0819">tRNA processing</keyword>
<dbReference type="Pfam" id="PF01966">
    <property type="entry name" value="HD"/>
    <property type="match status" value="1"/>
</dbReference>
<dbReference type="EC" id="2.7.7.72" evidence="13"/>
<keyword evidence="14" id="KW-1185">Reference proteome</keyword>
<dbReference type="InterPro" id="IPR006674">
    <property type="entry name" value="HD_domain"/>
</dbReference>
<keyword evidence="9" id="KW-0460">Magnesium</keyword>
<dbReference type="PANTHER" id="PTHR47545">
    <property type="entry name" value="MULTIFUNCTIONAL CCA PROTEIN"/>
    <property type="match status" value="1"/>
</dbReference>
<evidence type="ECO:0000256" key="9">
    <source>
        <dbReference type="ARBA" id="ARBA00022842"/>
    </source>
</evidence>
<dbReference type="InterPro" id="IPR006675">
    <property type="entry name" value="HDIG_dom"/>
</dbReference>
<dbReference type="NCBIfam" id="TIGR02692">
    <property type="entry name" value="tRNA_CCA_actino"/>
    <property type="match status" value="1"/>
</dbReference>
<dbReference type="InterPro" id="IPR003607">
    <property type="entry name" value="HD/PDEase_dom"/>
</dbReference>
<dbReference type="PANTHER" id="PTHR47545:SF1">
    <property type="entry name" value="MULTIFUNCTIONAL CCA PROTEIN"/>
    <property type="match status" value="1"/>
</dbReference>
<keyword evidence="7" id="KW-0692">RNA repair</keyword>
<dbReference type="SUPFAM" id="SSF81891">
    <property type="entry name" value="Poly A polymerase C-terminal region-like"/>
    <property type="match status" value="1"/>
</dbReference>
<evidence type="ECO:0000256" key="3">
    <source>
        <dbReference type="ARBA" id="ARBA00022694"/>
    </source>
</evidence>
<keyword evidence="6" id="KW-0547">Nucleotide-binding</keyword>
<feature type="domain" description="HD" evidence="11">
    <location>
        <begin position="255"/>
        <end position="363"/>
    </location>
</feature>
<dbReference type="GO" id="GO:0042245">
    <property type="term" value="P:RNA repair"/>
    <property type="evidence" value="ECO:0007669"/>
    <property type="project" value="UniProtKB-KW"/>
</dbReference>
<evidence type="ECO:0000256" key="7">
    <source>
        <dbReference type="ARBA" id="ARBA00022800"/>
    </source>
</evidence>
<evidence type="ECO:0000313" key="15">
    <source>
        <dbReference type="Proteomes" id="UP001281731"/>
    </source>
</evidence>
<dbReference type="GO" id="GO:0046872">
    <property type="term" value="F:metal ion binding"/>
    <property type="evidence" value="ECO:0007669"/>
    <property type="project" value="UniProtKB-KW"/>
</dbReference>
<dbReference type="Proteomes" id="UP001275049">
    <property type="component" value="Unassembled WGS sequence"/>
</dbReference>
<keyword evidence="5" id="KW-0479">Metal-binding</keyword>
<evidence type="ECO:0000256" key="2">
    <source>
        <dbReference type="ARBA" id="ARBA00022679"/>
    </source>
</evidence>
<dbReference type="Pfam" id="PF12627">
    <property type="entry name" value="PolyA_pol_RNAbd"/>
    <property type="match status" value="1"/>
</dbReference>
<proteinExistence type="predicted"/>
<dbReference type="Gene3D" id="3.30.460.10">
    <property type="entry name" value="Beta Polymerase, domain 2"/>
    <property type="match status" value="1"/>
</dbReference>
<dbReference type="Pfam" id="PF01743">
    <property type="entry name" value="PolyA_pol"/>
    <property type="match status" value="1"/>
</dbReference>
<dbReference type="RefSeq" id="WP_306718333.1">
    <property type="nucleotide sequence ID" value="NZ_CP171105.1"/>
</dbReference>
<reference evidence="13 14" key="1">
    <citation type="submission" date="2023-10" db="EMBL/GenBank/DDBJ databases">
        <title>Whole Genome based description of the genera Actinobaculum and Actinotignum reveals a complex phylogenetic relationship within the species included in the genus Actinotignum.</title>
        <authorList>
            <person name="Jensen C.S."/>
            <person name="Dargis R."/>
            <person name="Kemp M."/>
            <person name="Christensen J.J."/>
        </authorList>
    </citation>
    <scope>NUCLEOTIDE SEQUENCE</scope>
    <source>
        <strain evidence="13">SLA_B511</strain>
        <strain evidence="12 14">SLA_B974</strain>
    </source>
</reference>